<dbReference type="Proteomes" id="UP000292423">
    <property type="component" value="Unassembled WGS sequence"/>
</dbReference>
<comment type="subcellular location">
    <subcellularLocation>
        <location evidence="1 5">Cytoplasm</location>
    </subcellularLocation>
</comment>
<evidence type="ECO:0000256" key="3">
    <source>
        <dbReference type="ARBA" id="ARBA00018111"/>
    </source>
</evidence>
<dbReference type="InterPro" id="IPR053925">
    <property type="entry name" value="RecX_HTH_3rd"/>
</dbReference>
<keyword evidence="4 5" id="KW-0963">Cytoplasm</keyword>
<sequence length="153" mass="17805">MSEPTSPLSPVALRSRALAFLSRREHTRQELREKLAALGGSAAEIAAILDELAERNWQSDNRFAEAYVRQESRKGHGPLNIRQSLKQRGVDEELIADVLMTEDWLEWARLTRQRKFGEEPPTDRKEQVRQLRFLQYRGFTSDQCRKALRNLED</sequence>
<dbReference type="Gene3D" id="1.10.10.10">
    <property type="entry name" value="Winged helix-like DNA-binding domain superfamily/Winged helix DNA-binding domain"/>
    <property type="match status" value="3"/>
</dbReference>
<dbReference type="GO" id="GO:0006282">
    <property type="term" value="P:regulation of DNA repair"/>
    <property type="evidence" value="ECO:0007669"/>
    <property type="project" value="UniProtKB-UniRule"/>
</dbReference>
<dbReference type="AlphaFoldDB" id="A0A4Q7YIP0"/>
<comment type="function">
    <text evidence="5">Modulates RecA activity.</text>
</comment>
<dbReference type="InterPro" id="IPR053926">
    <property type="entry name" value="RecX_HTH_1st"/>
</dbReference>
<dbReference type="GO" id="GO:0005737">
    <property type="term" value="C:cytoplasm"/>
    <property type="evidence" value="ECO:0007669"/>
    <property type="project" value="UniProtKB-SubCell"/>
</dbReference>
<dbReference type="Pfam" id="PF21981">
    <property type="entry name" value="RecX_HTH3"/>
    <property type="match status" value="1"/>
</dbReference>
<feature type="domain" description="RecX third three-helical" evidence="7">
    <location>
        <begin position="102"/>
        <end position="148"/>
    </location>
</feature>
<evidence type="ECO:0000256" key="1">
    <source>
        <dbReference type="ARBA" id="ARBA00004496"/>
    </source>
</evidence>
<evidence type="ECO:0000256" key="5">
    <source>
        <dbReference type="HAMAP-Rule" id="MF_01114"/>
    </source>
</evidence>
<dbReference type="InterPro" id="IPR003783">
    <property type="entry name" value="Regulatory_RecX"/>
</dbReference>
<evidence type="ECO:0000313" key="9">
    <source>
        <dbReference type="EMBL" id="RZU37008.1"/>
    </source>
</evidence>
<feature type="domain" description="RecX first three-helical" evidence="8">
    <location>
        <begin position="14"/>
        <end position="52"/>
    </location>
</feature>
<dbReference type="PANTHER" id="PTHR33602">
    <property type="entry name" value="REGULATORY PROTEIN RECX FAMILY PROTEIN"/>
    <property type="match status" value="1"/>
</dbReference>
<evidence type="ECO:0000259" key="6">
    <source>
        <dbReference type="Pfam" id="PF02631"/>
    </source>
</evidence>
<dbReference type="Pfam" id="PF02631">
    <property type="entry name" value="RecX_HTH2"/>
    <property type="match status" value="1"/>
</dbReference>
<accession>A0A4Q7YIP0</accession>
<evidence type="ECO:0000259" key="7">
    <source>
        <dbReference type="Pfam" id="PF21981"/>
    </source>
</evidence>
<dbReference type="EMBL" id="SHKX01000015">
    <property type="protein sequence ID" value="RZU37008.1"/>
    <property type="molecule type" value="Genomic_DNA"/>
</dbReference>
<keyword evidence="10" id="KW-1185">Reference proteome</keyword>
<evidence type="ECO:0000313" key="10">
    <source>
        <dbReference type="Proteomes" id="UP000292423"/>
    </source>
</evidence>
<comment type="similarity">
    <text evidence="2 5">Belongs to the RecX family.</text>
</comment>
<dbReference type="InterPro" id="IPR036388">
    <property type="entry name" value="WH-like_DNA-bd_sf"/>
</dbReference>
<organism evidence="9 10">
    <name type="scientific">Fluviicoccus keumensis</name>
    <dbReference type="NCBI Taxonomy" id="1435465"/>
    <lineage>
        <taxon>Bacteria</taxon>
        <taxon>Pseudomonadati</taxon>
        <taxon>Pseudomonadota</taxon>
        <taxon>Gammaproteobacteria</taxon>
        <taxon>Moraxellales</taxon>
        <taxon>Moraxellaceae</taxon>
        <taxon>Fluviicoccus</taxon>
    </lineage>
</organism>
<evidence type="ECO:0000259" key="8">
    <source>
        <dbReference type="Pfam" id="PF21982"/>
    </source>
</evidence>
<feature type="domain" description="RecX second three-helical" evidence="6">
    <location>
        <begin position="59"/>
        <end position="99"/>
    </location>
</feature>
<gene>
    <name evidence="5" type="primary">recX</name>
    <name evidence="9" type="ORF">EV700_2872</name>
</gene>
<dbReference type="Pfam" id="PF21982">
    <property type="entry name" value="RecX_HTH1"/>
    <property type="match status" value="1"/>
</dbReference>
<dbReference type="PANTHER" id="PTHR33602:SF1">
    <property type="entry name" value="REGULATORY PROTEIN RECX FAMILY PROTEIN"/>
    <property type="match status" value="1"/>
</dbReference>
<protein>
    <recommendedName>
        <fullName evidence="3 5">Regulatory protein RecX</fullName>
    </recommendedName>
</protein>
<reference evidence="9 10" key="1">
    <citation type="submission" date="2019-02" db="EMBL/GenBank/DDBJ databases">
        <title>Genomic Encyclopedia of Type Strains, Phase IV (KMG-IV): sequencing the most valuable type-strain genomes for metagenomic binning, comparative biology and taxonomic classification.</title>
        <authorList>
            <person name="Goeker M."/>
        </authorList>
    </citation>
    <scope>NUCLEOTIDE SEQUENCE [LARGE SCALE GENOMIC DNA]</scope>
    <source>
        <strain evidence="9 10">DSM 105135</strain>
    </source>
</reference>
<comment type="caution">
    <text evidence="9">The sequence shown here is derived from an EMBL/GenBank/DDBJ whole genome shotgun (WGS) entry which is preliminary data.</text>
</comment>
<dbReference type="HAMAP" id="MF_01114">
    <property type="entry name" value="RecX"/>
    <property type="match status" value="1"/>
</dbReference>
<name>A0A4Q7YIP0_9GAMM</name>
<proteinExistence type="inferred from homology"/>
<dbReference type="RefSeq" id="WP_130415025.1">
    <property type="nucleotide sequence ID" value="NZ_SHKX01000015.1"/>
</dbReference>
<dbReference type="InterPro" id="IPR053924">
    <property type="entry name" value="RecX_HTH_2nd"/>
</dbReference>
<evidence type="ECO:0000256" key="4">
    <source>
        <dbReference type="ARBA" id="ARBA00022490"/>
    </source>
</evidence>
<evidence type="ECO:0000256" key="2">
    <source>
        <dbReference type="ARBA" id="ARBA00009695"/>
    </source>
</evidence>
<dbReference type="OrthoDB" id="7066780at2"/>